<dbReference type="EMBL" id="CP037452">
    <property type="protein sequence ID" value="QDV50683.1"/>
    <property type="molecule type" value="Genomic_DNA"/>
</dbReference>
<gene>
    <name evidence="1" type="ORF">Enr17x_27250</name>
</gene>
<proteinExistence type="predicted"/>
<dbReference type="KEGG" id="gfm:Enr17x_27250"/>
<reference evidence="1 2" key="1">
    <citation type="submission" date="2019-03" db="EMBL/GenBank/DDBJ databases">
        <title>Deep-cultivation of Planctomycetes and their phenomic and genomic characterization uncovers novel biology.</title>
        <authorList>
            <person name="Wiegand S."/>
            <person name="Jogler M."/>
            <person name="Boedeker C."/>
            <person name="Pinto D."/>
            <person name="Vollmers J."/>
            <person name="Rivas-Marin E."/>
            <person name="Kohn T."/>
            <person name="Peeters S.H."/>
            <person name="Heuer A."/>
            <person name="Rast P."/>
            <person name="Oberbeckmann S."/>
            <person name="Bunk B."/>
            <person name="Jeske O."/>
            <person name="Meyerdierks A."/>
            <person name="Storesund J.E."/>
            <person name="Kallscheuer N."/>
            <person name="Luecker S."/>
            <person name="Lage O.M."/>
            <person name="Pohl T."/>
            <person name="Merkel B.J."/>
            <person name="Hornburger P."/>
            <person name="Mueller R.-W."/>
            <person name="Bruemmer F."/>
            <person name="Labrenz M."/>
            <person name="Spormann A.M."/>
            <person name="Op den Camp H."/>
            <person name="Overmann J."/>
            <person name="Amann R."/>
            <person name="Jetten M.S.M."/>
            <person name="Mascher T."/>
            <person name="Medema M.H."/>
            <person name="Devos D.P."/>
            <person name="Kaster A.-K."/>
            <person name="Ovreas L."/>
            <person name="Rohde M."/>
            <person name="Galperin M.Y."/>
            <person name="Jogler C."/>
        </authorList>
    </citation>
    <scope>NUCLEOTIDE SEQUENCE [LARGE SCALE GENOMIC DNA]</scope>
    <source>
        <strain evidence="1 2">Enr17</strain>
    </source>
</reference>
<dbReference type="AlphaFoldDB" id="A0A518IC59"/>
<sequence length="98" mass="11105">MSREYKTELMAQGGQTQGRQNFRKDLTAASLFLTGCTKSNSDFCEIVPILSGIHTTASIRTDVFQGANVCDFSFISPIFQFYNERMTMKHPEKCSQKH</sequence>
<protein>
    <submittedName>
        <fullName evidence="1">Uncharacterized protein</fullName>
    </submittedName>
</protein>
<organism evidence="1 2">
    <name type="scientific">Gimesia fumaroli</name>
    <dbReference type="NCBI Taxonomy" id="2527976"/>
    <lineage>
        <taxon>Bacteria</taxon>
        <taxon>Pseudomonadati</taxon>
        <taxon>Planctomycetota</taxon>
        <taxon>Planctomycetia</taxon>
        <taxon>Planctomycetales</taxon>
        <taxon>Planctomycetaceae</taxon>
        <taxon>Gimesia</taxon>
    </lineage>
</organism>
<accession>A0A518IC59</accession>
<name>A0A518IC59_9PLAN</name>
<evidence type="ECO:0000313" key="1">
    <source>
        <dbReference type="EMBL" id="QDV50683.1"/>
    </source>
</evidence>
<keyword evidence="2" id="KW-1185">Reference proteome</keyword>
<evidence type="ECO:0000313" key="2">
    <source>
        <dbReference type="Proteomes" id="UP000318313"/>
    </source>
</evidence>
<dbReference type="Proteomes" id="UP000318313">
    <property type="component" value="Chromosome"/>
</dbReference>